<dbReference type="PANTHER" id="PTHR28208:SF3">
    <property type="entry name" value="PHOSPHATIDATE PHOSPHATASE APP1"/>
    <property type="match status" value="1"/>
</dbReference>
<dbReference type="PANTHER" id="PTHR28208">
    <property type="entry name" value="PHOSPHATIDATE PHOSPHATASE APP1"/>
    <property type="match status" value="1"/>
</dbReference>
<feature type="domain" description="Phosphatidate phosphatase APP1 catalytic" evidence="1">
    <location>
        <begin position="178"/>
        <end position="334"/>
    </location>
</feature>
<dbReference type="EMBL" id="CAIT01000005">
    <property type="protein sequence ID" value="CCH52250.1"/>
    <property type="molecule type" value="Genomic_DNA"/>
</dbReference>
<evidence type="ECO:0000313" key="3">
    <source>
        <dbReference type="Proteomes" id="UP000009309"/>
    </source>
</evidence>
<dbReference type="eggNOG" id="COG4850">
    <property type="taxonomic scope" value="Bacteria"/>
</dbReference>
<dbReference type="GO" id="GO:0008195">
    <property type="term" value="F:phosphatidate phosphatase activity"/>
    <property type="evidence" value="ECO:0007669"/>
    <property type="project" value="InterPro"/>
</dbReference>
<sequence>MANRNFNLFSDQQLSECKPALDRITIDSTLETMQRTSSWKRTLFRWLGITNEPTVKVYHGYGRPDLLIIQGHVLNISPLKFTTTRRNVLANTFALLRLFITRSYSNATVQLLGQITDAPIQVRTDKDGFFRLQYTPDIPFPPGWHQLDVALMTGPTPNDTILASGIGQVYVPHPTQYACVSDIDDTFLISHSATVLKRLKVLLTQNAYSRQPFKDVVRHYQLLAYAGTEQHAPNAFFYVSSSEWNLYEYIMTFSRENGLPKGIYLLNQLKRLHQVLKSGQNKHTTKFTRIARLLEIYPHLKFILLGDDTQEDPAIYASLVGHFPNQIICVYLRRVHAAHQAQTQTFIDQIEAAGVSCCYFTHSDEAIRHSQQIGLVAAN</sequence>
<evidence type="ECO:0000259" key="1">
    <source>
        <dbReference type="Pfam" id="PF09949"/>
    </source>
</evidence>
<dbReference type="Proteomes" id="UP000009309">
    <property type="component" value="Unassembled WGS sequence"/>
</dbReference>
<gene>
    <name evidence="2" type="ORF">BN8_01235</name>
</gene>
<organism evidence="2 3">
    <name type="scientific">Fibrisoma limi BUZ 3</name>
    <dbReference type="NCBI Taxonomy" id="1185876"/>
    <lineage>
        <taxon>Bacteria</taxon>
        <taxon>Pseudomonadati</taxon>
        <taxon>Bacteroidota</taxon>
        <taxon>Cytophagia</taxon>
        <taxon>Cytophagales</taxon>
        <taxon>Spirosomataceae</taxon>
        <taxon>Fibrisoma</taxon>
    </lineage>
</organism>
<dbReference type="STRING" id="1185876.BN8_01235"/>
<dbReference type="InterPro" id="IPR019236">
    <property type="entry name" value="APP1_cat"/>
</dbReference>
<name>I2GEC5_9BACT</name>
<accession>I2GEC5</accession>
<reference evidence="2 3" key="1">
    <citation type="journal article" date="2012" name="J. Bacteriol.">
        <title>Genome Sequence of the Filamentous Bacterium Fibrisoma limi BUZ 3T.</title>
        <authorList>
            <person name="Filippini M."/>
            <person name="Qi W."/>
            <person name="Jaenicke S."/>
            <person name="Goesmann A."/>
            <person name="Smits T.H."/>
            <person name="Bagheri H.C."/>
        </authorList>
    </citation>
    <scope>NUCLEOTIDE SEQUENCE [LARGE SCALE GENOMIC DNA]</scope>
    <source>
        <strain evidence="3">BUZ 3T</strain>
    </source>
</reference>
<comment type="caution">
    <text evidence="2">The sequence shown here is derived from an EMBL/GenBank/DDBJ whole genome shotgun (WGS) entry which is preliminary data.</text>
</comment>
<dbReference type="InterPro" id="IPR052935">
    <property type="entry name" value="Mg2+_PAP"/>
</dbReference>
<protein>
    <recommendedName>
        <fullName evidence="1">Phosphatidate phosphatase APP1 catalytic domain-containing protein</fullName>
    </recommendedName>
</protein>
<keyword evidence="3" id="KW-1185">Reference proteome</keyword>
<dbReference type="AlphaFoldDB" id="I2GEC5"/>
<proteinExistence type="predicted"/>
<evidence type="ECO:0000313" key="2">
    <source>
        <dbReference type="EMBL" id="CCH52250.1"/>
    </source>
</evidence>
<dbReference type="Pfam" id="PF09949">
    <property type="entry name" value="APP1_cat"/>
    <property type="match status" value="1"/>
</dbReference>